<dbReference type="RefSeq" id="XP_067489688.1">
    <property type="nucleotide sequence ID" value="XM_067635238.1"/>
</dbReference>
<evidence type="ECO:0000313" key="5">
    <source>
        <dbReference type="Proteomes" id="UP000283090"/>
    </source>
</evidence>
<evidence type="ECO:0000256" key="2">
    <source>
        <dbReference type="ARBA" id="ARBA00022857"/>
    </source>
</evidence>
<dbReference type="InterPro" id="IPR008030">
    <property type="entry name" value="NmrA-like"/>
</dbReference>
<accession>A0A436ZYV4</accession>
<dbReference type="PANTHER" id="PTHR42748:SF7">
    <property type="entry name" value="NMRA LIKE REDOX SENSOR 1-RELATED"/>
    <property type="match status" value="1"/>
</dbReference>
<organism evidence="4 5">
    <name type="scientific">Arthrobotrys flagrans</name>
    <name type="common">Nematode-trapping fungus</name>
    <name type="synonym">Trichothecium flagrans</name>
    <dbReference type="NCBI Taxonomy" id="97331"/>
    <lineage>
        <taxon>Eukaryota</taxon>
        <taxon>Fungi</taxon>
        <taxon>Dikarya</taxon>
        <taxon>Ascomycota</taxon>
        <taxon>Pezizomycotina</taxon>
        <taxon>Orbiliomycetes</taxon>
        <taxon>Orbiliales</taxon>
        <taxon>Orbiliaceae</taxon>
        <taxon>Arthrobotrys</taxon>
    </lineage>
</organism>
<evidence type="ECO:0000313" key="4">
    <source>
        <dbReference type="EMBL" id="RVD84144.1"/>
    </source>
</evidence>
<protein>
    <recommendedName>
        <fullName evidence="3">NmrA-like domain-containing protein</fullName>
    </recommendedName>
</protein>
<dbReference type="EMBL" id="SAEB01000007">
    <property type="protein sequence ID" value="RVD84144.1"/>
    <property type="molecule type" value="Genomic_DNA"/>
</dbReference>
<dbReference type="Gene3D" id="3.40.50.720">
    <property type="entry name" value="NAD(P)-binding Rossmann-like Domain"/>
    <property type="match status" value="1"/>
</dbReference>
<reference evidence="4 5" key="1">
    <citation type="submission" date="2019-01" db="EMBL/GenBank/DDBJ databases">
        <title>Intercellular communication is required for trap formation in the nematode-trapping fungus Duddingtonia flagrans.</title>
        <authorList>
            <person name="Youssar L."/>
            <person name="Wernet V."/>
            <person name="Hensel N."/>
            <person name="Hildebrandt H.-G."/>
            <person name="Fischer R."/>
        </authorList>
    </citation>
    <scope>NUCLEOTIDE SEQUENCE [LARGE SCALE GENOMIC DNA]</scope>
    <source>
        <strain evidence="4 5">CBS H-5679</strain>
    </source>
</reference>
<keyword evidence="5" id="KW-1185">Reference proteome</keyword>
<dbReference type="OrthoDB" id="9997102at2759"/>
<feature type="domain" description="NmrA-like" evidence="3">
    <location>
        <begin position="1"/>
        <end position="275"/>
    </location>
</feature>
<dbReference type="CDD" id="cd05251">
    <property type="entry name" value="NmrA_like_SDR_a"/>
    <property type="match status" value="1"/>
</dbReference>
<keyword evidence="2" id="KW-0521">NADP</keyword>
<dbReference type="InterPro" id="IPR051164">
    <property type="entry name" value="NmrA-like_oxidored"/>
</dbReference>
<dbReference type="PANTHER" id="PTHR42748">
    <property type="entry name" value="NITROGEN METABOLITE REPRESSION PROTEIN NMRA FAMILY MEMBER"/>
    <property type="match status" value="1"/>
</dbReference>
<comment type="caution">
    <text evidence="4">The sequence shown here is derived from an EMBL/GenBank/DDBJ whole genome shotgun (WGS) entry which is preliminary data.</text>
</comment>
<sequence>MSKAILITGATGKQGGAVIRSLLKANANFDILALTRDAKSPSAQKLAELSPKIKLVVGDLDRAESLFQKAKEATKLPVWGVFSVQAGIGNKSEEKQGKDLITAAINNNVKHFIYSSVDRGGAASDNSPTNVPHFIAKHNVERYLFEKGTEHGMDWTVLRPVAFFENLVPGFIGRVFATSWDLALRKEKKLQLIATTDIGFFAAEAFLKPEEYKGRKVSLAGDELTYDEFERIFEQKTGEKLPTTFKFIGSALNYMVKEFGYMFKWFNDVGYGADIPALRKINPDIKNFATWLETESLFKKN</sequence>
<dbReference type="GO" id="GO:0005634">
    <property type="term" value="C:nucleus"/>
    <property type="evidence" value="ECO:0007669"/>
    <property type="project" value="TreeGrafter"/>
</dbReference>
<evidence type="ECO:0000256" key="1">
    <source>
        <dbReference type="ARBA" id="ARBA00006328"/>
    </source>
</evidence>
<dbReference type="Pfam" id="PF05368">
    <property type="entry name" value="NmrA"/>
    <property type="match status" value="1"/>
</dbReference>
<evidence type="ECO:0000259" key="3">
    <source>
        <dbReference type="Pfam" id="PF05368"/>
    </source>
</evidence>
<dbReference type="SUPFAM" id="SSF51735">
    <property type="entry name" value="NAD(P)-binding Rossmann-fold domains"/>
    <property type="match status" value="1"/>
</dbReference>
<proteinExistence type="inferred from homology"/>
<dbReference type="Gene3D" id="3.90.25.10">
    <property type="entry name" value="UDP-galactose 4-epimerase, domain 1"/>
    <property type="match status" value="1"/>
</dbReference>
<dbReference type="STRING" id="97331.A0A436ZYV4"/>
<dbReference type="VEuPathDB" id="FungiDB:DFL_005909"/>
<dbReference type="GeneID" id="93588220"/>
<name>A0A436ZYV4_ARTFL</name>
<dbReference type="Proteomes" id="UP000283090">
    <property type="component" value="Unassembled WGS sequence"/>
</dbReference>
<dbReference type="InterPro" id="IPR036291">
    <property type="entry name" value="NAD(P)-bd_dom_sf"/>
</dbReference>
<gene>
    <name evidence="4" type="ORF">DFL_005909</name>
</gene>
<comment type="similarity">
    <text evidence="1">Belongs to the NmrA-type oxidoreductase family.</text>
</comment>
<dbReference type="AlphaFoldDB" id="A0A436ZYV4"/>